<evidence type="ECO:0000256" key="1">
    <source>
        <dbReference type="SAM" id="MobiDB-lite"/>
    </source>
</evidence>
<proteinExistence type="predicted"/>
<protein>
    <submittedName>
        <fullName evidence="3">Uncharacterized protein</fullName>
    </submittedName>
</protein>
<keyword evidence="2" id="KW-0472">Membrane</keyword>
<name>A0ABT0S292_9SPHN</name>
<dbReference type="Proteomes" id="UP001165342">
    <property type="component" value="Unassembled WGS sequence"/>
</dbReference>
<accession>A0ABT0S292</accession>
<dbReference type="RefSeq" id="WP_249831438.1">
    <property type="nucleotide sequence ID" value="NZ_JAMGBE010000002.1"/>
</dbReference>
<gene>
    <name evidence="3" type="ORF">LZ538_07885</name>
</gene>
<organism evidence="3 4">
    <name type="scientific">Sphingomonas hankyongi</name>
    <dbReference type="NCBI Taxonomy" id="2908209"/>
    <lineage>
        <taxon>Bacteria</taxon>
        <taxon>Pseudomonadati</taxon>
        <taxon>Pseudomonadota</taxon>
        <taxon>Alphaproteobacteria</taxon>
        <taxon>Sphingomonadales</taxon>
        <taxon>Sphingomonadaceae</taxon>
        <taxon>Sphingomonas</taxon>
    </lineage>
</organism>
<evidence type="ECO:0000313" key="4">
    <source>
        <dbReference type="Proteomes" id="UP001165342"/>
    </source>
</evidence>
<reference evidence="3" key="1">
    <citation type="submission" date="2022-05" db="EMBL/GenBank/DDBJ databases">
        <authorList>
            <person name="Jo J.-H."/>
            <person name="Im W.-T."/>
        </authorList>
    </citation>
    <scope>NUCLEOTIDE SEQUENCE</scope>
    <source>
        <strain evidence="3">SE220</strain>
    </source>
</reference>
<evidence type="ECO:0000256" key="2">
    <source>
        <dbReference type="SAM" id="Phobius"/>
    </source>
</evidence>
<evidence type="ECO:0000313" key="3">
    <source>
        <dbReference type="EMBL" id="MCL6729975.1"/>
    </source>
</evidence>
<keyword evidence="4" id="KW-1185">Reference proteome</keyword>
<sequence length="107" mass="11980">MSDDDLSEPKVLGSWTRAEDYVRSLALRRTARRAREPRGRTQPETPRFSLSTLPFLLLIGAVTLLAAAIIIAAWPGNRPAPRAPQVEQREVGTAPSGWFEEAKREFH</sequence>
<keyword evidence="2" id="KW-0812">Transmembrane</keyword>
<keyword evidence="2" id="KW-1133">Transmembrane helix</keyword>
<feature type="region of interest" description="Disordered" evidence="1">
    <location>
        <begin position="78"/>
        <end position="107"/>
    </location>
</feature>
<dbReference type="EMBL" id="JAMGBE010000002">
    <property type="protein sequence ID" value="MCL6729975.1"/>
    <property type="molecule type" value="Genomic_DNA"/>
</dbReference>
<feature type="transmembrane region" description="Helical" evidence="2">
    <location>
        <begin position="53"/>
        <end position="74"/>
    </location>
</feature>
<comment type="caution">
    <text evidence="3">The sequence shown here is derived from an EMBL/GenBank/DDBJ whole genome shotgun (WGS) entry which is preliminary data.</text>
</comment>